<evidence type="ECO:0000313" key="4">
    <source>
        <dbReference type="Proteomes" id="UP000283841"/>
    </source>
</evidence>
<dbReference type="GeneID" id="39596073"/>
<proteinExistence type="predicted"/>
<evidence type="ECO:0000256" key="1">
    <source>
        <dbReference type="ARBA" id="ARBA00023002"/>
    </source>
</evidence>
<dbReference type="Proteomes" id="UP000283841">
    <property type="component" value="Unassembled WGS sequence"/>
</dbReference>
<dbReference type="Pfam" id="PF00248">
    <property type="entry name" value="Aldo_ket_red"/>
    <property type="match status" value="1"/>
</dbReference>
<dbReference type="GO" id="GO:0016491">
    <property type="term" value="F:oxidoreductase activity"/>
    <property type="evidence" value="ECO:0007669"/>
    <property type="project" value="UniProtKB-KW"/>
</dbReference>
<accession>A0A443HSP1</accession>
<dbReference type="PANTHER" id="PTHR43625:SF40">
    <property type="entry name" value="ALDO-KETO REDUCTASE YAKC [NADP(+)]"/>
    <property type="match status" value="1"/>
</dbReference>
<sequence length="347" mass="38721">MSVQSVPLRQLGKDGPSVPALGYGLMGLSGLYGKPPGDEERLKVLDRAFELGARFWDTADVYLDNQELIAKWFKRTGKRNEVFLASKFGIVMDLEKFQFKGINSSAEYCKQTCEKSLQRLGVDYIDLYYAHRVNPATPIEQTMRAMAELQAEGKIKHIGLCEVNSNTLRRACKVAHVAAVQMEYSPFVLDVETEASGNLIQTCRELGVAIVCSSPLGRGMLTGAFMAKESISGEGDMRAKEFPRFQEENFKENVELVAQFKTFADKKGCTPSQLAIAWLLKQGDDVIPIPGTKKIKYLEQNWNALNVQLSDGEQAEIRKFLESADVKGYKSTPAARLIDRQDTKEDV</sequence>
<dbReference type="PANTHER" id="PTHR43625">
    <property type="entry name" value="AFLATOXIN B1 ALDEHYDE REDUCTASE"/>
    <property type="match status" value="1"/>
</dbReference>
<organism evidence="3 4">
    <name type="scientific">Byssochlamys spectabilis</name>
    <name type="common">Paecilomyces variotii</name>
    <dbReference type="NCBI Taxonomy" id="264951"/>
    <lineage>
        <taxon>Eukaryota</taxon>
        <taxon>Fungi</taxon>
        <taxon>Dikarya</taxon>
        <taxon>Ascomycota</taxon>
        <taxon>Pezizomycotina</taxon>
        <taxon>Eurotiomycetes</taxon>
        <taxon>Eurotiomycetidae</taxon>
        <taxon>Eurotiales</taxon>
        <taxon>Thermoascaceae</taxon>
        <taxon>Paecilomyces</taxon>
    </lineage>
</organism>
<reference evidence="3 4" key="1">
    <citation type="journal article" date="2018" name="Front. Microbiol.">
        <title>Genomic and genetic insights into a cosmopolitan fungus, Paecilomyces variotii (Eurotiales).</title>
        <authorList>
            <person name="Urquhart A.S."/>
            <person name="Mondo S.J."/>
            <person name="Makela M.R."/>
            <person name="Hane J.K."/>
            <person name="Wiebenga A."/>
            <person name="He G."/>
            <person name="Mihaltcheva S."/>
            <person name="Pangilinan J."/>
            <person name="Lipzen A."/>
            <person name="Barry K."/>
            <person name="de Vries R.P."/>
            <person name="Grigoriev I.V."/>
            <person name="Idnurm A."/>
        </authorList>
    </citation>
    <scope>NUCLEOTIDE SEQUENCE [LARGE SCALE GENOMIC DNA]</scope>
    <source>
        <strain evidence="3 4">CBS 101075</strain>
    </source>
</reference>
<dbReference type="EMBL" id="RCNU01000006">
    <property type="protein sequence ID" value="RWQ94831.1"/>
    <property type="molecule type" value="Genomic_DNA"/>
</dbReference>
<keyword evidence="1" id="KW-0560">Oxidoreductase</keyword>
<dbReference type="GO" id="GO:0005737">
    <property type="term" value="C:cytoplasm"/>
    <property type="evidence" value="ECO:0007669"/>
    <property type="project" value="TreeGrafter"/>
</dbReference>
<dbReference type="InterPro" id="IPR023210">
    <property type="entry name" value="NADP_OxRdtase_dom"/>
</dbReference>
<dbReference type="RefSeq" id="XP_028484476.1">
    <property type="nucleotide sequence ID" value="XM_028626796.1"/>
</dbReference>
<dbReference type="VEuPathDB" id="FungiDB:C8Q69DRAFT_271504"/>
<protein>
    <submittedName>
        <fullName evidence="3">NADP-dependent oxidoreductase domain-containing protein</fullName>
    </submittedName>
</protein>
<evidence type="ECO:0000259" key="2">
    <source>
        <dbReference type="Pfam" id="PF00248"/>
    </source>
</evidence>
<name>A0A443HSP1_BYSSP</name>
<dbReference type="AlphaFoldDB" id="A0A443HSP1"/>
<dbReference type="InterPro" id="IPR036812">
    <property type="entry name" value="NAD(P)_OxRdtase_dom_sf"/>
</dbReference>
<dbReference type="InterPro" id="IPR050791">
    <property type="entry name" value="Aldo-Keto_reductase"/>
</dbReference>
<keyword evidence="4" id="KW-1185">Reference proteome</keyword>
<dbReference type="Gene3D" id="3.20.20.100">
    <property type="entry name" value="NADP-dependent oxidoreductase domain"/>
    <property type="match status" value="1"/>
</dbReference>
<dbReference type="SUPFAM" id="SSF51430">
    <property type="entry name" value="NAD(P)-linked oxidoreductase"/>
    <property type="match status" value="1"/>
</dbReference>
<comment type="caution">
    <text evidence="3">The sequence shown here is derived from an EMBL/GenBank/DDBJ whole genome shotgun (WGS) entry which is preliminary data.</text>
</comment>
<dbReference type="STRING" id="264951.A0A443HSP1"/>
<gene>
    <name evidence="3" type="ORF">C8Q69DRAFT_271504</name>
</gene>
<evidence type="ECO:0000313" key="3">
    <source>
        <dbReference type="EMBL" id="RWQ94831.1"/>
    </source>
</evidence>
<feature type="domain" description="NADP-dependent oxidoreductase" evidence="2">
    <location>
        <begin position="21"/>
        <end position="321"/>
    </location>
</feature>